<dbReference type="Proteomes" id="UP001163324">
    <property type="component" value="Chromosome 3"/>
</dbReference>
<sequence length="833" mass="92096">MGALSRTRDAIIIISTILSIVFSFFTFILNYEKKKHEDHAILRNPLIRLACLGFISAPYAAEAVLLYRNVEWAEAEKQLLAASLLALIWAAVCCRKCMLVFDVLGLSLTSLVNSAPALAWLLVRYESHLISQVLVGLASVRVAACIILLAISLPRRLCPKESTKAGGDDETTPFLAANNESYGSARPTISSRPASETDSSNGHDDNEDSDSGSDDDDDDDENKPSPDARTSKLRESGSWGTYIQGLKVFIPYLIPKKDLKVQACLAVCVLSLLAKRFLNVMTPRQLGIVGDKLLSPEGPWIDLALYWFMYSIEDDEGLGLIEALAKIPVTQFSYRRLTTAAFAHVMELGMDFHSDRDSAEVMKAVEQGEALTNVLQMAVLEILPTIIDMFVAFITLYATFTYPIALCMVLASFTFLSCEIVTSNMNTEARRKFTKAQREETRVMHQAIQGWATVSSFNMLVFERLRFGSAVDKHLRAKQIWSVRDALTNGLCSALVPVTLIALVSLIIREIRLGNSTPGDFIFFVQYWDHIVWPVRNLSHEYRFLISDLIDAERLLDLLTTKPTVADKQGALELPGTAESSIEFENVGFSYGQERSVIHDVSIAIAPRSTVALVGATGAGKSTLTKLLLRYYDVTSGSIKIDGHDIRDITQGSLRDFFGLVPQNPLLFNDTIMENLRYANLSATDEEIYEACRAASIHDHINSLPKGYNTKVGEQGVKLSGGEVQRLAIARVFLKGAKALILDEATSAVDTGTESAIQVALEWQRPRPTMIVIAHRLSTIVKADQILVVDGGTVVERGSHQELLRLKGRYYALWQKQLGEDDDGKGDDDLIDI</sequence>
<accession>A0ACC0V6M3</accession>
<gene>
    <name evidence="1" type="ORF">N3K66_003857</name>
</gene>
<evidence type="ECO:0000313" key="1">
    <source>
        <dbReference type="EMBL" id="KAI9902040.1"/>
    </source>
</evidence>
<proteinExistence type="predicted"/>
<organism evidence="1 2">
    <name type="scientific">Trichothecium roseum</name>
    <dbReference type="NCBI Taxonomy" id="47278"/>
    <lineage>
        <taxon>Eukaryota</taxon>
        <taxon>Fungi</taxon>
        <taxon>Dikarya</taxon>
        <taxon>Ascomycota</taxon>
        <taxon>Pezizomycotina</taxon>
        <taxon>Sordariomycetes</taxon>
        <taxon>Hypocreomycetidae</taxon>
        <taxon>Hypocreales</taxon>
        <taxon>Hypocreales incertae sedis</taxon>
        <taxon>Trichothecium</taxon>
    </lineage>
</organism>
<evidence type="ECO:0000313" key="2">
    <source>
        <dbReference type="Proteomes" id="UP001163324"/>
    </source>
</evidence>
<name>A0ACC0V6M3_9HYPO</name>
<protein>
    <submittedName>
        <fullName evidence="1">Uncharacterized protein</fullName>
    </submittedName>
</protein>
<comment type="caution">
    <text evidence="1">The sequence shown here is derived from an EMBL/GenBank/DDBJ whole genome shotgun (WGS) entry which is preliminary data.</text>
</comment>
<keyword evidence="2" id="KW-1185">Reference proteome</keyword>
<dbReference type="EMBL" id="CM047942">
    <property type="protein sequence ID" value="KAI9902040.1"/>
    <property type="molecule type" value="Genomic_DNA"/>
</dbReference>
<reference evidence="1" key="1">
    <citation type="submission" date="2022-10" db="EMBL/GenBank/DDBJ databases">
        <title>Complete Genome of Trichothecium roseum strain YXFP-22015, a Plant Pathogen Isolated from Citrus.</title>
        <authorList>
            <person name="Wang Y."/>
            <person name="Zhu L."/>
        </authorList>
    </citation>
    <scope>NUCLEOTIDE SEQUENCE</scope>
    <source>
        <strain evidence="1">YXFP-22015</strain>
    </source>
</reference>